<dbReference type="AlphaFoldDB" id="A0A382Z435"/>
<dbReference type="SUPFAM" id="SSF46626">
    <property type="entry name" value="Cytochrome c"/>
    <property type="match status" value="1"/>
</dbReference>
<feature type="domain" description="Cytochrome C Planctomycete-type" evidence="1">
    <location>
        <begin position="37"/>
        <end position="83"/>
    </location>
</feature>
<dbReference type="InterPro" id="IPR011429">
    <property type="entry name" value="Cyt_c_Planctomycete-type"/>
</dbReference>
<evidence type="ECO:0000313" key="2">
    <source>
        <dbReference type="EMBL" id="SVD90231.1"/>
    </source>
</evidence>
<dbReference type="Gene3D" id="1.10.760.10">
    <property type="entry name" value="Cytochrome c-like domain"/>
    <property type="match status" value="1"/>
</dbReference>
<proteinExistence type="predicted"/>
<accession>A0A382Z435</accession>
<dbReference type="Pfam" id="PF07635">
    <property type="entry name" value="PSCyt1"/>
    <property type="match status" value="1"/>
</dbReference>
<gene>
    <name evidence="2" type="ORF">METZ01_LOCUS443085</name>
</gene>
<evidence type="ECO:0000259" key="1">
    <source>
        <dbReference type="Pfam" id="PF07635"/>
    </source>
</evidence>
<feature type="non-terminal residue" evidence="2">
    <location>
        <position position="124"/>
    </location>
</feature>
<dbReference type="PANTHER" id="PTHR35889:SF3">
    <property type="entry name" value="F-BOX DOMAIN-CONTAINING PROTEIN"/>
    <property type="match status" value="1"/>
</dbReference>
<reference evidence="2" key="1">
    <citation type="submission" date="2018-05" db="EMBL/GenBank/DDBJ databases">
        <authorList>
            <person name="Lanie J.A."/>
            <person name="Ng W.-L."/>
            <person name="Kazmierczak K.M."/>
            <person name="Andrzejewski T.M."/>
            <person name="Davidsen T.M."/>
            <person name="Wayne K.J."/>
            <person name="Tettelin H."/>
            <person name="Glass J.I."/>
            <person name="Rusch D."/>
            <person name="Podicherti R."/>
            <person name="Tsui H.-C.T."/>
            <person name="Winkler M.E."/>
        </authorList>
    </citation>
    <scope>NUCLEOTIDE SEQUENCE</scope>
</reference>
<dbReference type="GO" id="GO:0009055">
    <property type="term" value="F:electron transfer activity"/>
    <property type="evidence" value="ECO:0007669"/>
    <property type="project" value="InterPro"/>
</dbReference>
<dbReference type="EMBL" id="UINC01180839">
    <property type="protein sequence ID" value="SVD90231.1"/>
    <property type="molecule type" value="Genomic_DNA"/>
</dbReference>
<sequence>MFSGRTVLLLAGAIGVSGLATAADFDRDVRPILTSNCYKCHGPDAGARKAKLRLDKEKTARPVLKELLKRISSHDPDEIMPPPKSGKKLNLAQIQTLRQWINKGAKWEQHWSLKPIKRPTTPTL</sequence>
<dbReference type="InterPro" id="IPR036909">
    <property type="entry name" value="Cyt_c-like_dom_sf"/>
</dbReference>
<organism evidence="2">
    <name type="scientific">marine metagenome</name>
    <dbReference type="NCBI Taxonomy" id="408172"/>
    <lineage>
        <taxon>unclassified sequences</taxon>
        <taxon>metagenomes</taxon>
        <taxon>ecological metagenomes</taxon>
    </lineage>
</organism>
<name>A0A382Z435_9ZZZZ</name>
<protein>
    <recommendedName>
        <fullName evidence="1">Cytochrome C Planctomycete-type domain-containing protein</fullName>
    </recommendedName>
</protein>
<dbReference type="PANTHER" id="PTHR35889">
    <property type="entry name" value="CYCLOINULO-OLIGOSACCHARIDE FRUCTANOTRANSFERASE-RELATED"/>
    <property type="match status" value="1"/>
</dbReference>
<dbReference type="GO" id="GO:0020037">
    <property type="term" value="F:heme binding"/>
    <property type="evidence" value="ECO:0007669"/>
    <property type="project" value="InterPro"/>
</dbReference>